<keyword evidence="2" id="KW-1185">Reference proteome</keyword>
<comment type="caution">
    <text evidence="1">The sequence shown here is derived from an EMBL/GenBank/DDBJ whole genome shotgun (WGS) entry which is preliminary data.</text>
</comment>
<organism evidence="1 2">
    <name type="scientific">Lutimaribacter marinistellae</name>
    <dbReference type="NCBI Taxonomy" id="1820329"/>
    <lineage>
        <taxon>Bacteria</taxon>
        <taxon>Pseudomonadati</taxon>
        <taxon>Pseudomonadota</taxon>
        <taxon>Alphaproteobacteria</taxon>
        <taxon>Rhodobacterales</taxon>
        <taxon>Roseobacteraceae</taxon>
        <taxon>Lutimaribacter</taxon>
    </lineage>
</organism>
<evidence type="ECO:0000313" key="2">
    <source>
        <dbReference type="Proteomes" id="UP001595629"/>
    </source>
</evidence>
<dbReference type="EMBL" id="JBHRXI010000002">
    <property type="protein sequence ID" value="MFC3612920.1"/>
    <property type="molecule type" value="Genomic_DNA"/>
</dbReference>
<protein>
    <recommendedName>
        <fullName evidence="3">DNA polymerase-3 subunit epsilon</fullName>
    </recommendedName>
</protein>
<proteinExistence type="predicted"/>
<dbReference type="Proteomes" id="UP001595629">
    <property type="component" value="Unassembled WGS sequence"/>
</dbReference>
<reference evidence="2" key="1">
    <citation type="journal article" date="2019" name="Int. J. Syst. Evol. Microbiol.">
        <title>The Global Catalogue of Microorganisms (GCM) 10K type strain sequencing project: providing services to taxonomists for standard genome sequencing and annotation.</title>
        <authorList>
            <consortium name="The Broad Institute Genomics Platform"/>
            <consortium name="The Broad Institute Genome Sequencing Center for Infectious Disease"/>
            <person name="Wu L."/>
            <person name="Ma J."/>
        </authorList>
    </citation>
    <scope>NUCLEOTIDE SEQUENCE [LARGE SCALE GENOMIC DNA]</scope>
    <source>
        <strain evidence="2">KCTC 42911</strain>
    </source>
</reference>
<dbReference type="InterPro" id="IPR012337">
    <property type="entry name" value="RNaseH-like_sf"/>
</dbReference>
<dbReference type="SUPFAM" id="SSF53098">
    <property type="entry name" value="Ribonuclease H-like"/>
    <property type="match status" value="1"/>
</dbReference>
<evidence type="ECO:0008006" key="3">
    <source>
        <dbReference type="Google" id="ProtNLM"/>
    </source>
</evidence>
<dbReference type="RefSeq" id="WP_386734108.1">
    <property type="nucleotide sequence ID" value="NZ_JBHRXI010000002.1"/>
</dbReference>
<accession>A0ABV7TDH9</accession>
<dbReference type="Gene3D" id="3.30.420.10">
    <property type="entry name" value="Ribonuclease H-like superfamily/Ribonuclease H"/>
    <property type="match status" value="1"/>
</dbReference>
<dbReference type="InterPro" id="IPR036397">
    <property type="entry name" value="RNaseH_sf"/>
</dbReference>
<name>A0ABV7TDH9_9RHOB</name>
<gene>
    <name evidence="1" type="ORF">ACFORG_04025</name>
</gene>
<sequence length="207" mass="22690">MPKKNNRQSSRVATASEIDAFAKGGVDTLGAGMNDEGELLVRSGPVFIDFEASSLSKRSWPIEVGLAWIETGQVIVESKLIRPREDWPLDDWSLKSAQIHGIGLEPLEQADSADAVAAWVLQLTGDAVLVSDAPEYDQVWLDRLLGRAGPEVRNFHDVFWLAFSHSGVIAPGRLHKVYKNRASRKSIHRAGSDAADLCYAWRAGLGK</sequence>
<evidence type="ECO:0000313" key="1">
    <source>
        <dbReference type="EMBL" id="MFC3612920.1"/>
    </source>
</evidence>